<evidence type="ECO:0000313" key="1">
    <source>
        <dbReference type="EMBL" id="PRF26688.1"/>
    </source>
</evidence>
<name>A0A8E2RYD1_9BURK</name>
<sequence length="332" mass="37555">MTISENPVSKASGEQEIHGAVSAKMWGDFTKYSDFPESRPLLAHYTSIETLNAIVTNREMWFSNPLYMNDFEELRFGMNEATQAFFASESVRKACGDDERYNALCGAYAHYFKEFDEKHAFDTYITCLSLHSESDVDGRLSMWRGYGGNGKGAAIVFDTAQLNHVENSPLVIARVEYASSQDRREWIGAKLNELAQCIEGMAIPSDKLYLAAHAFFERVKMFSLFTKHIGFEEEREWRVAYMSERDTGSKLKHLLSYTVGRNGIEPKLKFKFEPLEGVFSENNSLSTLVHQIILGPSMSSPLAVKAVKRMLEQVGLPELCDRVRASSTPYRG</sequence>
<reference evidence="1 2" key="1">
    <citation type="submission" date="2018-03" db="EMBL/GenBank/DDBJ databases">
        <authorList>
            <person name="Nguyen K."/>
            <person name="Fouts D."/>
            <person name="Sutton G."/>
        </authorList>
    </citation>
    <scope>NUCLEOTIDE SEQUENCE [LARGE SCALE GENOMIC DNA]</scope>
    <source>
        <strain evidence="1 2">AU17135</strain>
    </source>
</reference>
<proteinExistence type="predicted"/>
<dbReference type="Proteomes" id="UP000237686">
    <property type="component" value="Unassembled WGS sequence"/>
</dbReference>
<protein>
    <submittedName>
        <fullName evidence="1">DUF2971 domain-containing protein</fullName>
    </submittedName>
</protein>
<dbReference type="EMBL" id="PVFZ01000013">
    <property type="protein sequence ID" value="PRF26688.1"/>
    <property type="molecule type" value="Genomic_DNA"/>
</dbReference>
<comment type="caution">
    <text evidence="1">The sequence shown here is derived from an EMBL/GenBank/DDBJ whole genome shotgun (WGS) entry which is preliminary data.</text>
</comment>
<dbReference type="InterPro" id="IPR021352">
    <property type="entry name" value="DUF2971"/>
</dbReference>
<gene>
    <name evidence="1" type="ORF">C6P98_05170</name>
</gene>
<dbReference type="Pfam" id="PF11185">
    <property type="entry name" value="DUF2971"/>
    <property type="match status" value="1"/>
</dbReference>
<accession>A0A8E2RYD1</accession>
<evidence type="ECO:0000313" key="2">
    <source>
        <dbReference type="Proteomes" id="UP000237686"/>
    </source>
</evidence>
<organism evidence="1 2">
    <name type="scientific">Burkholderia multivorans</name>
    <dbReference type="NCBI Taxonomy" id="87883"/>
    <lineage>
        <taxon>Bacteria</taxon>
        <taxon>Pseudomonadati</taxon>
        <taxon>Pseudomonadota</taxon>
        <taxon>Betaproteobacteria</taxon>
        <taxon>Burkholderiales</taxon>
        <taxon>Burkholderiaceae</taxon>
        <taxon>Burkholderia</taxon>
        <taxon>Burkholderia cepacia complex</taxon>
    </lineage>
</organism>
<dbReference type="AlphaFoldDB" id="A0A8E2RYD1"/>
<dbReference type="RefSeq" id="WP_080763874.1">
    <property type="nucleotide sequence ID" value="NZ_CADFDF010000007.1"/>
</dbReference>